<dbReference type="Proteomes" id="UP000801492">
    <property type="component" value="Unassembled WGS sequence"/>
</dbReference>
<reference evidence="4" key="1">
    <citation type="submission" date="2019-08" db="EMBL/GenBank/DDBJ databases">
        <title>The genome of the North American firefly Photinus pyralis.</title>
        <authorList>
            <consortium name="Photinus pyralis genome working group"/>
            <person name="Fallon T.R."/>
            <person name="Sander Lower S.E."/>
            <person name="Weng J.-K."/>
        </authorList>
    </citation>
    <scope>NUCLEOTIDE SEQUENCE</scope>
    <source>
        <strain evidence="4">TRF0915ILg1</strain>
        <tissue evidence="4">Whole body</tissue>
    </source>
</reference>
<dbReference type="PROSITE" id="PS00028">
    <property type="entry name" value="ZINC_FINGER_C2H2_1"/>
    <property type="match status" value="3"/>
</dbReference>
<dbReference type="AlphaFoldDB" id="A0A8K0C6C2"/>
<protein>
    <recommendedName>
        <fullName evidence="3">C2H2-type domain-containing protein</fullName>
    </recommendedName>
</protein>
<sequence length="946" mass="110702">MDMSIEEDGFKMDVGIEKIVELLKSNDSNIKETRNDEHRTQQTIKEEVDNEDSNNTKKLQEDGNINNKICCDKQDDIATTVSDFIRDNENENKFTVVKEEIPENDENNSKNCFGLVSQATFSFRKIKFNLNKKGNRNIDELDVRSFIPNTLKSENNHLRRKRGRPRIRPLISTIRKQQENNQNAQGGVRRKRGRPRIRPLTIDVNKANQNTGEEPKMQINEAQVEKVRRRRGRPRIRPLTISLIKLKQEYNQDTCQTQGDLCTRTDRPTIEPLNPDLKINQDINTTNKGEGKEENKQTSEANKQINEVRVETVRRKRGRPRIRPLTIPLIKLKQEYNQDQAQGGFRRRRGRPRIRPLKINQEQNNQDTNLIISKTKEEAKNQMNEIQLEKVVRRKRGRPRIRPLKPSLKINQENNQGTNEADEELYNNKEKPFIPFMKTNQEYNEDAYEIGGVIPRRSRRSGINQHNYQVADEAKTVTKICKTRGRPRIRQLFKPIFKCCSVTFTKRARLFSHMEQAQFRNDDCQPVYVCIICSAKFNLYLDLYCHCKEHPGLIVPKHRFFCGRCFHLYSNLWCVKKHQMATTECQSVISPPRVKGFLDLKTDFENYCSSTADGKALCNSFIVNVPYTSDRYKPMKMKNLNTNMFYHANDNYEYRCDICYDIFNEIEELEEHERLHEEMSTSTSSDMTLYNETEIEREASTQYVPNLLTPTKSNIITLRSFLESSRKMSEANNSQLTTFENQDVGRKQSQPAPEDNTLTESSAQTKTNNQEEEQTETLSTDIINTRQELNLETDNIVVTIKNEHAEFDPEIDNIDEHTLSYSSNRILQMDSIEMISNMCFVCSEKFNDHKSLKHHKAKAKLENHCDHCNYFTCLRSNLKNHYLMAHNTKHFCEFCLLIFNTEQDFDTHNKFHVCPKCKQSYVNLVQHLEESQECVGDIDEENSFDD</sequence>
<feature type="domain" description="C2H2-type" evidence="3">
    <location>
        <begin position="654"/>
        <end position="681"/>
    </location>
</feature>
<name>A0A8K0C6C2_IGNLU</name>
<comment type="caution">
    <text evidence="4">The sequence shown here is derived from an EMBL/GenBank/DDBJ whole genome shotgun (WGS) entry which is preliminary data.</text>
</comment>
<evidence type="ECO:0000313" key="4">
    <source>
        <dbReference type="EMBL" id="KAF2879551.1"/>
    </source>
</evidence>
<accession>A0A8K0C6C2</accession>
<dbReference type="EMBL" id="VTPC01091143">
    <property type="protein sequence ID" value="KAF2879551.1"/>
    <property type="molecule type" value="Genomic_DNA"/>
</dbReference>
<evidence type="ECO:0000256" key="1">
    <source>
        <dbReference type="PROSITE-ProRule" id="PRU00042"/>
    </source>
</evidence>
<gene>
    <name evidence="4" type="ORF">ILUMI_26635</name>
</gene>
<feature type="region of interest" description="Disordered" evidence="2">
    <location>
        <begin position="732"/>
        <end position="781"/>
    </location>
</feature>
<dbReference type="InterPro" id="IPR013087">
    <property type="entry name" value="Znf_C2H2_type"/>
</dbReference>
<dbReference type="PROSITE" id="PS50157">
    <property type="entry name" value="ZINC_FINGER_C2H2_2"/>
    <property type="match status" value="1"/>
</dbReference>
<evidence type="ECO:0000256" key="2">
    <source>
        <dbReference type="SAM" id="MobiDB-lite"/>
    </source>
</evidence>
<feature type="region of interest" description="Disordered" evidence="2">
    <location>
        <begin position="30"/>
        <end position="60"/>
    </location>
</feature>
<organism evidence="4 5">
    <name type="scientific">Ignelater luminosus</name>
    <name type="common">Cucubano</name>
    <name type="synonym">Pyrophorus luminosus</name>
    <dbReference type="NCBI Taxonomy" id="2038154"/>
    <lineage>
        <taxon>Eukaryota</taxon>
        <taxon>Metazoa</taxon>
        <taxon>Ecdysozoa</taxon>
        <taxon>Arthropoda</taxon>
        <taxon>Hexapoda</taxon>
        <taxon>Insecta</taxon>
        <taxon>Pterygota</taxon>
        <taxon>Neoptera</taxon>
        <taxon>Endopterygota</taxon>
        <taxon>Coleoptera</taxon>
        <taxon>Polyphaga</taxon>
        <taxon>Elateriformia</taxon>
        <taxon>Elateroidea</taxon>
        <taxon>Elateridae</taxon>
        <taxon>Agrypninae</taxon>
        <taxon>Pyrophorini</taxon>
        <taxon>Ignelater</taxon>
    </lineage>
</organism>
<dbReference type="SMART" id="SM00355">
    <property type="entry name" value="ZnF_C2H2"/>
    <property type="match status" value="5"/>
</dbReference>
<keyword evidence="1" id="KW-0479">Metal-binding</keyword>
<proteinExistence type="predicted"/>
<keyword evidence="5" id="KW-1185">Reference proteome</keyword>
<evidence type="ECO:0000313" key="5">
    <source>
        <dbReference type="Proteomes" id="UP000801492"/>
    </source>
</evidence>
<feature type="compositionally biased region" description="Polar residues" evidence="2">
    <location>
        <begin position="732"/>
        <end position="763"/>
    </location>
</feature>
<keyword evidence="1" id="KW-0862">Zinc</keyword>
<keyword evidence="1" id="KW-0863">Zinc-finger</keyword>
<feature type="compositionally biased region" description="Basic and acidic residues" evidence="2">
    <location>
        <begin position="30"/>
        <end position="47"/>
    </location>
</feature>
<dbReference type="GO" id="GO:0008270">
    <property type="term" value="F:zinc ion binding"/>
    <property type="evidence" value="ECO:0007669"/>
    <property type="project" value="UniProtKB-KW"/>
</dbReference>
<feature type="region of interest" description="Disordered" evidence="2">
    <location>
        <begin position="261"/>
        <end position="305"/>
    </location>
</feature>
<evidence type="ECO:0000259" key="3">
    <source>
        <dbReference type="PROSITE" id="PS50157"/>
    </source>
</evidence>